<protein>
    <recommendedName>
        <fullName evidence="2">carbonic anhydrase</fullName>
        <ecNumber evidence="2">4.2.1.1</ecNumber>
    </recommendedName>
</protein>
<comment type="similarity">
    <text evidence="1">Belongs to the beta-class carbonic anhydrase family.</text>
</comment>
<dbReference type="EMBL" id="OZ021739">
    <property type="protein sequence ID" value="CAK9322147.1"/>
    <property type="molecule type" value="Genomic_DNA"/>
</dbReference>
<proteinExistence type="inferred from homology"/>
<dbReference type="SMART" id="SM00947">
    <property type="entry name" value="Pro_CA"/>
    <property type="match status" value="1"/>
</dbReference>
<dbReference type="InterPro" id="IPR036874">
    <property type="entry name" value="Carbonic_anhydrase_sf"/>
</dbReference>
<dbReference type="EC" id="4.2.1.1" evidence="2"/>
<evidence type="ECO:0000313" key="8">
    <source>
        <dbReference type="Proteomes" id="UP001642487"/>
    </source>
</evidence>
<evidence type="ECO:0000256" key="4">
    <source>
        <dbReference type="ARBA" id="ARBA00023239"/>
    </source>
</evidence>
<feature type="region of interest" description="Disordered" evidence="6">
    <location>
        <begin position="1"/>
        <end position="27"/>
    </location>
</feature>
<sequence length="438" mass="47577">MEIALSGSSVSQSLFPSSFPSQQQQRSSFKTPDIFEFKLKTRKMEHTHLKLSTTVNCGSGLTQKVENNKMNVVIETEKRQDLFEEIKHRFLSFKRNTYMKNLEHFQRLSDAQSPKFLVISCADSRVCPSNVLGFQPGEAFLVRNIANLVIPFENGPSETQAALQFSVNTLEVENIFVIGHSCCGGIRALMSMQDEKPSCFITNWVINGKNAKMRTKAAASTLNFDQQCRHCEKESLNNSLLNLLTYPWIEEKVKKGSLSIHGGYYDFVNCTFEKWTLDYEASSFKEETRRLAGKTKSIVLYQTQGEEVVGGGKNGSDDGSVVLIDGRDGKFGSEVVGTGGNTSLVGMFMGKLGSGGSVSLGSEGCGKFGMNGIVGPGVGFGKIGNGGRGGIANGFGSDDIGGIGGIGGKFGIACRRCRVVRAASTFENVKAMTKARMK</sequence>
<evidence type="ECO:0000256" key="6">
    <source>
        <dbReference type="SAM" id="MobiDB-lite"/>
    </source>
</evidence>
<reference evidence="7 8" key="1">
    <citation type="submission" date="2024-03" db="EMBL/GenBank/DDBJ databases">
        <authorList>
            <person name="Gkanogiannis A."/>
            <person name="Becerra Lopez-Lavalle L."/>
        </authorList>
    </citation>
    <scope>NUCLEOTIDE SEQUENCE [LARGE SCALE GENOMIC DNA]</scope>
</reference>
<gene>
    <name evidence="7" type="ORF">CITCOLO1_LOCUS14274</name>
</gene>
<dbReference type="PROSITE" id="PS00704">
    <property type="entry name" value="PROK_CO2_ANHYDRASE_1"/>
    <property type="match status" value="1"/>
</dbReference>
<accession>A0ABP0YUN2</accession>
<dbReference type="Pfam" id="PF00484">
    <property type="entry name" value="Pro_CA"/>
    <property type="match status" value="1"/>
</dbReference>
<name>A0ABP0YUN2_9ROSI</name>
<comment type="catalytic activity">
    <reaction evidence="5">
        <text>hydrogencarbonate + H(+) = CO2 + H2O</text>
        <dbReference type="Rhea" id="RHEA:10748"/>
        <dbReference type="ChEBI" id="CHEBI:15377"/>
        <dbReference type="ChEBI" id="CHEBI:15378"/>
        <dbReference type="ChEBI" id="CHEBI:16526"/>
        <dbReference type="ChEBI" id="CHEBI:17544"/>
        <dbReference type="EC" id="4.2.1.1"/>
    </reaction>
</comment>
<evidence type="ECO:0000256" key="5">
    <source>
        <dbReference type="ARBA" id="ARBA00048348"/>
    </source>
</evidence>
<dbReference type="Gene3D" id="3.40.1050.10">
    <property type="entry name" value="Carbonic anhydrase"/>
    <property type="match status" value="1"/>
</dbReference>
<dbReference type="InterPro" id="IPR015892">
    <property type="entry name" value="Carbonic_anhydrase_CS"/>
</dbReference>
<dbReference type="SUPFAM" id="SSF53056">
    <property type="entry name" value="beta-carbonic anhydrase, cab"/>
    <property type="match status" value="1"/>
</dbReference>
<dbReference type="Proteomes" id="UP001642487">
    <property type="component" value="Chromosome 5"/>
</dbReference>
<dbReference type="InterPro" id="IPR045066">
    <property type="entry name" value="Beta_CA_cladeB"/>
</dbReference>
<keyword evidence="3" id="KW-0862">Zinc</keyword>
<organism evidence="7 8">
    <name type="scientific">Citrullus colocynthis</name>
    <name type="common">colocynth</name>
    <dbReference type="NCBI Taxonomy" id="252529"/>
    <lineage>
        <taxon>Eukaryota</taxon>
        <taxon>Viridiplantae</taxon>
        <taxon>Streptophyta</taxon>
        <taxon>Embryophyta</taxon>
        <taxon>Tracheophyta</taxon>
        <taxon>Spermatophyta</taxon>
        <taxon>Magnoliopsida</taxon>
        <taxon>eudicotyledons</taxon>
        <taxon>Gunneridae</taxon>
        <taxon>Pentapetalae</taxon>
        <taxon>rosids</taxon>
        <taxon>fabids</taxon>
        <taxon>Cucurbitales</taxon>
        <taxon>Cucurbitaceae</taxon>
        <taxon>Benincaseae</taxon>
        <taxon>Citrullus</taxon>
    </lineage>
</organism>
<dbReference type="PANTHER" id="PTHR11002">
    <property type="entry name" value="CARBONIC ANHYDRASE"/>
    <property type="match status" value="1"/>
</dbReference>
<evidence type="ECO:0000313" key="7">
    <source>
        <dbReference type="EMBL" id="CAK9322147.1"/>
    </source>
</evidence>
<evidence type="ECO:0000256" key="2">
    <source>
        <dbReference type="ARBA" id="ARBA00012925"/>
    </source>
</evidence>
<dbReference type="CDD" id="cd00884">
    <property type="entry name" value="beta_CA_cladeB"/>
    <property type="match status" value="1"/>
</dbReference>
<dbReference type="PANTHER" id="PTHR11002:SF12">
    <property type="entry name" value="CARBONIC ANHYDRASE"/>
    <property type="match status" value="1"/>
</dbReference>
<dbReference type="InterPro" id="IPR001765">
    <property type="entry name" value="Carbonic_anhydrase"/>
</dbReference>
<evidence type="ECO:0000256" key="3">
    <source>
        <dbReference type="ARBA" id="ARBA00022833"/>
    </source>
</evidence>
<keyword evidence="8" id="KW-1185">Reference proteome</keyword>
<evidence type="ECO:0000256" key="1">
    <source>
        <dbReference type="ARBA" id="ARBA00006217"/>
    </source>
</evidence>
<keyword evidence="4" id="KW-0456">Lyase</keyword>